<dbReference type="PANTHER" id="PTHR43792:SF1">
    <property type="entry name" value="N-ACETYLTRANSFERASE DOMAIN-CONTAINING PROTEIN"/>
    <property type="match status" value="1"/>
</dbReference>
<evidence type="ECO:0000313" key="2">
    <source>
        <dbReference type="EMBL" id="TCB96184.1"/>
    </source>
</evidence>
<evidence type="ECO:0000313" key="3">
    <source>
        <dbReference type="Proteomes" id="UP000292274"/>
    </source>
</evidence>
<dbReference type="InterPro" id="IPR016181">
    <property type="entry name" value="Acyl_CoA_acyltransferase"/>
</dbReference>
<keyword evidence="3" id="KW-1185">Reference proteome</keyword>
<accession>A0A4R0GFR3</accession>
<dbReference type="EMBL" id="SJJR01000010">
    <property type="protein sequence ID" value="TCB96184.1"/>
    <property type="molecule type" value="Genomic_DNA"/>
</dbReference>
<dbReference type="PROSITE" id="PS51186">
    <property type="entry name" value="GNAT"/>
    <property type="match status" value="1"/>
</dbReference>
<protein>
    <submittedName>
        <fullName evidence="2">N-acetyltransferase</fullName>
    </submittedName>
</protein>
<reference evidence="2 3" key="1">
    <citation type="submission" date="2019-02" db="EMBL/GenBank/DDBJ databases">
        <title>Jishengella sp. nov., isolated from a root of Zingiber montanum.</title>
        <authorList>
            <person name="Kuncharoen N."/>
            <person name="Kudo T."/>
            <person name="Masahiro Y."/>
            <person name="Ohkuma M."/>
            <person name="Tanasupawat S."/>
        </authorList>
    </citation>
    <scope>NUCLEOTIDE SEQUENCE [LARGE SCALE GENOMIC DNA]</scope>
    <source>
        <strain evidence="2 3">PLAI 1-1</strain>
    </source>
</reference>
<dbReference type="AlphaFoldDB" id="A0A4R0GFR3"/>
<dbReference type="InterPro" id="IPR000182">
    <property type="entry name" value="GNAT_dom"/>
</dbReference>
<dbReference type="Gene3D" id="3.40.630.30">
    <property type="match status" value="1"/>
</dbReference>
<dbReference type="Proteomes" id="UP000292274">
    <property type="component" value="Unassembled WGS sequence"/>
</dbReference>
<dbReference type="RefSeq" id="WP_131304506.1">
    <property type="nucleotide sequence ID" value="NZ_SJJR01000010.1"/>
</dbReference>
<proteinExistence type="predicted"/>
<dbReference type="InterPro" id="IPR051531">
    <property type="entry name" value="N-acetyltransferase"/>
</dbReference>
<name>A0A4R0GFR3_9ACTN</name>
<dbReference type="OrthoDB" id="3533156at2"/>
<comment type="caution">
    <text evidence="2">The sequence shown here is derived from an EMBL/GenBank/DDBJ whole genome shotgun (WGS) entry which is preliminary data.</text>
</comment>
<sequence length="187" mass="20743">MTVATTDRLVLREWTDAPADLARIFDIYSRHEVMRWLGGGAGRLVEPAQAAERLAVWRQRDAPYAGRYGLWAIEVRHTRTVVGSVLLKPLPGADGRTPTEDIEVGWHLHPDSWGNGYATEAARAVLAREFATADATREVYAVVTPGNERSMAVCRRLGMTHVGRRTDWYGGTEVETFVLTAPARQDG</sequence>
<dbReference type="GO" id="GO:0016747">
    <property type="term" value="F:acyltransferase activity, transferring groups other than amino-acyl groups"/>
    <property type="evidence" value="ECO:0007669"/>
    <property type="project" value="InterPro"/>
</dbReference>
<evidence type="ECO:0000259" key="1">
    <source>
        <dbReference type="PROSITE" id="PS51186"/>
    </source>
</evidence>
<organism evidence="2 3">
    <name type="scientific">Micromonospora zingiberis</name>
    <dbReference type="NCBI Taxonomy" id="2053011"/>
    <lineage>
        <taxon>Bacteria</taxon>
        <taxon>Bacillati</taxon>
        <taxon>Actinomycetota</taxon>
        <taxon>Actinomycetes</taxon>
        <taxon>Micromonosporales</taxon>
        <taxon>Micromonosporaceae</taxon>
        <taxon>Micromonospora</taxon>
    </lineage>
</organism>
<gene>
    <name evidence="2" type="ORF">E0H26_16300</name>
</gene>
<dbReference type="Pfam" id="PF13302">
    <property type="entry name" value="Acetyltransf_3"/>
    <property type="match status" value="1"/>
</dbReference>
<dbReference type="SUPFAM" id="SSF55729">
    <property type="entry name" value="Acyl-CoA N-acyltransferases (Nat)"/>
    <property type="match status" value="1"/>
</dbReference>
<feature type="domain" description="N-acetyltransferase" evidence="1">
    <location>
        <begin position="9"/>
        <end position="184"/>
    </location>
</feature>
<keyword evidence="2" id="KW-0808">Transferase</keyword>
<dbReference type="PANTHER" id="PTHR43792">
    <property type="entry name" value="GNAT FAMILY, PUTATIVE (AFU_ORTHOLOGUE AFUA_3G00765)-RELATED-RELATED"/>
    <property type="match status" value="1"/>
</dbReference>